<name>A0A6B9J1Y8_9CAUD</name>
<keyword evidence="2" id="KW-1185">Reference proteome</keyword>
<organism evidence="1 2">
    <name type="scientific">Rhizobium phage RL2RES</name>
    <dbReference type="NCBI Taxonomy" id="103371"/>
    <lineage>
        <taxon>Viruses</taxon>
        <taxon>Duplodnaviria</taxon>
        <taxon>Heunggongvirae</taxon>
        <taxon>Uroviricota</taxon>
        <taxon>Caudoviricetes</taxon>
        <taxon>Pootjesviridae</taxon>
        <taxon>Innesvirus</taxon>
        <taxon>Innesvirus RL2RES</taxon>
    </lineage>
</organism>
<reference evidence="1 2" key="1">
    <citation type="submission" date="2019-10" db="EMBL/GenBank/DDBJ databases">
        <title>Complete genome sequence of bacteriophage vB_RLeM_RL2RES.</title>
        <authorList>
            <person name="Gunathilake D."/>
            <person name="Bhat S."/>
            <person name="Yost C.K."/>
            <person name="Hynes M.F."/>
        </authorList>
    </citation>
    <scope>NUCLEOTIDE SEQUENCE [LARGE SCALE GENOMIC DNA]</scope>
</reference>
<evidence type="ECO:0000313" key="2">
    <source>
        <dbReference type="Proteomes" id="UP000433502"/>
    </source>
</evidence>
<sequence>MATVHTSSNYAFMSKDKKQYYQNNGSLTTRVCDAACFDKMAIDDLKSFLSFFDIDRDDVILVEVSIVVMEEDLPF</sequence>
<gene>
    <name evidence="1" type="ORF">RL2RES_258</name>
</gene>
<proteinExistence type="predicted"/>
<dbReference type="EMBL" id="MN549361">
    <property type="protein sequence ID" value="QGZ14314.1"/>
    <property type="molecule type" value="Genomic_DNA"/>
</dbReference>
<dbReference type="Proteomes" id="UP000433502">
    <property type="component" value="Segment"/>
</dbReference>
<protein>
    <submittedName>
        <fullName evidence="1">Uncharacterized protein</fullName>
    </submittedName>
</protein>
<accession>A0A6B9J1Y8</accession>
<evidence type="ECO:0000313" key="1">
    <source>
        <dbReference type="EMBL" id="QGZ14314.1"/>
    </source>
</evidence>